<reference evidence="3" key="1">
    <citation type="journal article" date="2020" name="mSystems">
        <title>Genome- and Community-Level Interaction Insights into Carbon Utilization and Element Cycling Functions of Hydrothermarchaeota in Hydrothermal Sediment.</title>
        <authorList>
            <person name="Zhou Z."/>
            <person name="Liu Y."/>
            <person name="Xu W."/>
            <person name="Pan J."/>
            <person name="Luo Z.H."/>
            <person name="Li M."/>
        </authorList>
    </citation>
    <scope>NUCLEOTIDE SEQUENCE [LARGE SCALE GENOMIC DNA]</scope>
    <source>
        <strain evidence="3">SpSt-374</strain>
    </source>
</reference>
<protein>
    <submittedName>
        <fullName evidence="3">DUF2157 domain-containing protein</fullName>
    </submittedName>
</protein>
<feature type="transmembrane region" description="Helical" evidence="1">
    <location>
        <begin position="242"/>
        <end position="260"/>
    </location>
</feature>
<feature type="domain" description="DUF2157" evidence="2">
    <location>
        <begin position="15"/>
        <end position="162"/>
    </location>
</feature>
<dbReference type="Pfam" id="PF09925">
    <property type="entry name" value="DUF2157"/>
    <property type="match status" value="1"/>
</dbReference>
<dbReference type="InterPro" id="IPR018677">
    <property type="entry name" value="DUF2157"/>
</dbReference>
<feature type="transmembrane region" description="Helical" evidence="1">
    <location>
        <begin position="48"/>
        <end position="69"/>
    </location>
</feature>
<feature type="transmembrane region" description="Helical" evidence="1">
    <location>
        <begin position="302"/>
        <end position="320"/>
    </location>
</feature>
<feature type="transmembrane region" description="Helical" evidence="1">
    <location>
        <begin position="474"/>
        <end position="495"/>
    </location>
</feature>
<feature type="transmembrane region" description="Helical" evidence="1">
    <location>
        <begin position="340"/>
        <end position="358"/>
    </location>
</feature>
<feature type="transmembrane region" description="Helical" evidence="1">
    <location>
        <begin position="111"/>
        <end position="130"/>
    </location>
</feature>
<feature type="transmembrane region" description="Helical" evidence="1">
    <location>
        <begin position="136"/>
        <end position="155"/>
    </location>
</feature>
<feature type="transmembrane region" description="Helical" evidence="1">
    <location>
        <begin position="189"/>
        <end position="209"/>
    </location>
</feature>
<dbReference type="AlphaFoldDB" id="A0A7C3ZTB5"/>
<proteinExistence type="predicted"/>
<organism evidence="3">
    <name type="scientific">Planktothricoides sp. SpSt-374</name>
    <dbReference type="NCBI Taxonomy" id="2282167"/>
    <lineage>
        <taxon>Bacteria</taxon>
        <taxon>Bacillati</taxon>
        <taxon>Cyanobacteriota</taxon>
        <taxon>Cyanophyceae</taxon>
        <taxon>Oscillatoriophycideae</taxon>
        <taxon>Oscillatoriales</taxon>
        <taxon>Oscillatoriaceae</taxon>
        <taxon>Planktothricoides</taxon>
    </lineage>
</organism>
<gene>
    <name evidence="3" type="ORF">ENR15_08990</name>
</gene>
<feature type="transmembrane region" description="Helical" evidence="1">
    <location>
        <begin position="419"/>
        <end position="438"/>
    </location>
</feature>
<keyword evidence="1" id="KW-1133">Transmembrane helix</keyword>
<comment type="caution">
    <text evidence="3">The sequence shown here is derived from an EMBL/GenBank/DDBJ whole genome shotgun (WGS) entry which is preliminary data.</text>
</comment>
<accession>A0A7C3ZTB5</accession>
<feature type="transmembrane region" description="Helical" evidence="1">
    <location>
        <begin position="216"/>
        <end position="236"/>
    </location>
</feature>
<dbReference type="EMBL" id="DSPX01000089">
    <property type="protein sequence ID" value="HGG00766.1"/>
    <property type="molecule type" value="Genomic_DNA"/>
</dbReference>
<feature type="transmembrane region" description="Helical" evidence="1">
    <location>
        <begin position="81"/>
        <end position="99"/>
    </location>
</feature>
<evidence type="ECO:0000256" key="1">
    <source>
        <dbReference type="SAM" id="Phobius"/>
    </source>
</evidence>
<name>A0A7C3ZTB5_9CYAN</name>
<sequence length="519" mass="58081">MVSEKFRRQLIKESQKWLAEGLLATEQYDQLWLRYKLGELEAAASNRFIAILIGLGCILLGLGVVVFVAANWQVWPRSFKASLLLVLFVVANTAGFYLWQGRGRYRQKRLGQGLLVLGALILGANMALMSQMFHQVGALSELFLAWGIGVLVMAYSLRLTALGIMAVILVIMGYWQAIPSWLYLTDFSWSQQMVQHMPLVLGGLFVPLAHWCRSRVLFGLTTVAIASAIVNNSLLVSLWADLLWMMPLGLTLTPAILWVYNEETWKLKLPHQTLAPDGATNTAAPSVLSSPEPEFRPLARTLALWFLSIFFYSLSFHWFWQDAPANANLEGLDWRLWPPVIDILIFTGLAVLGWLELLRTQPWRIQLHLGDKSNPEVKDAASPTPNSSFFNQKALNSGIVAGLMAIAALSMFWHLNFYPLPIVGTFAFNVVLFVLAVGLIRDGLAVDGRFTFWGGMVLLVLGIISRMLEYDTDLLLKSLVFVICGVGVIAAGLWFERQKVRLRARSSNSPNLEEEEKQA</sequence>
<keyword evidence="1" id="KW-0472">Membrane</keyword>
<feature type="transmembrane region" description="Helical" evidence="1">
    <location>
        <begin position="450"/>
        <end position="468"/>
    </location>
</feature>
<feature type="transmembrane region" description="Helical" evidence="1">
    <location>
        <begin position="394"/>
        <end position="413"/>
    </location>
</feature>
<keyword evidence="1" id="KW-0812">Transmembrane</keyword>
<feature type="transmembrane region" description="Helical" evidence="1">
    <location>
        <begin position="162"/>
        <end position="183"/>
    </location>
</feature>
<evidence type="ECO:0000313" key="3">
    <source>
        <dbReference type="EMBL" id="HGG00766.1"/>
    </source>
</evidence>
<evidence type="ECO:0000259" key="2">
    <source>
        <dbReference type="Pfam" id="PF09925"/>
    </source>
</evidence>